<organism evidence="2 3">
    <name type="scientific">Rubrivirga litoralis</name>
    <dbReference type="NCBI Taxonomy" id="3075598"/>
    <lineage>
        <taxon>Bacteria</taxon>
        <taxon>Pseudomonadati</taxon>
        <taxon>Rhodothermota</taxon>
        <taxon>Rhodothermia</taxon>
        <taxon>Rhodothermales</taxon>
        <taxon>Rubricoccaceae</taxon>
        <taxon>Rubrivirga</taxon>
    </lineage>
</organism>
<accession>A0ABU3BQ94</accession>
<proteinExistence type="predicted"/>
<dbReference type="RefSeq" id="WP_311662793.1">
    <property type="nucleotide sequence ID" value="NZ_JAVRHT010000012.1"/>
</dbReference>
<name>A0ABU3BQ94_9BACT</name>
<protein>
    <submittedName>
        <fullName evidence="2">Uncharacterized protein</fullName>
    </submittedName>
</protein>
<feature type="region of interest" description="Disordered" evidence="1">
    <location>
        <begin position="1"/>
        <end position="28"/>
    </location>
</feature>
<evidence type="ECO:0000313" key="2">
    <source>
        <dbReference type="EMBL" id="MDT0631450.1"/>
    </source>
</evidence>
<evidence type="ECO:0000256" key="1">
    <source>
        <dbReference type="SAM" id="MobiDB-lite"/>
    </source>
</evidence>
<comment type="caution">
    <text evidence="2">The sequence shown here is derived from an EMBL/GenBank/DDBJ whole genome shotgun (WGS) entry which is preliminary data.</text>
</comment>
<dbReference type="Proteomes" id="UP001267426">
    <property type="component" value="Unassembled WGS sequence"/>
</dbReference>
<reference evidence="2 3" key="1">
    <citation type="submission" date="2023-09" db="EMBL/GenBank/DDBJ databases">
        <authorList>
            <person name="Rey-Velasco X."/>
        </authorList>
    </citation>
    <scope>NUCLEOTIDE SEQUENCE [LARGE SCALE GENOMIC DNA]</scope>
    <source>
        <strain evidence="2 3">F394</strain>
    </source>
</reference>
<dbReference type="EMBL" id="JAVRHT010000012">
    <property type="protein sequence ID" value="MDT0631450.1"/>
    <property type="molecule type" value="Genomic_DNA"/>
</dbReference>
<gene>
    <name evidence="2" type="ORF">RM540_06765</name>
</gene>
<sequence length="388" mass="43287">MPTLQTNPAEDASPHVSRPTPEQRTEAKRRLLADVALAFQTPVLPDDPFPTRVTGRNARTAERLAAWADETREAAESLAERLREKPDDARIRDRTSTRLRRFAREWRVLEAFRQLHEARRCPGIFHRLRTKADFLALCDREVDSSAAGYGERQRRVLSKRGISHRHIWAEARRLAAEIGLLDDDPSADAVALVSGDGLAAPLAVALSVTPASGADAAEVAPEAPLGDTVAETPGFDLPDVRLDAVWTLLPGLTKAKLAAVVDRFGVGLWAQFGDRFYSSMRKAEMLDHTRRVVRHHACLDAAQRLTERQVDDLHDWMRGRLTEPYQRDPDLHIAARLFKDFQASAALSAAGSGLSPDAWNTFRDADLRRIAAFCYHEFYEDRCAQTSG</sequence>
<evidence type="ECO:0000313" key="3">
    <source>
        <dbReference type="Proteomes" id="UP001267426"/>
    </source>
</evidence>
<keyword evidence="3" id="KW-1185">Reference proteome</keyword>